<protein>
    <submittedName>
        <fullName evidence="2">Uncharacterized protein</fullName>
    </submittedName>
</protein>
<dbReference type="Proteomes" id="UP000005824">
    <property type="component" value="Unassembled WGS sequence"/>
</dbReference>
<accession>B4CZB8</accession>
<feature type="region of interest" description="Disordered" evidence="1">
    <location>
        <begin position="1"/>
        <end position="28"/>
    </location>
</feature>
<gene>
    <name evidence="2" type="ORF">CfE428DRAFT_2006</name>
</gene>
<evidence type="ECO:0000256" key="1">
    <source>
        <dbReference type="SAM" id="MobiDB-lite"/>
    </source>
</evidence>
<dbReference type="AlphaFoldDB" id="B4CZB8"/>
<dbReference type="InParanoid" id="B4CZB8"/>
<sequence length="633" mass="69523">MAPNDFDNSIHDFDTTDDGSGPEPSPELWRHTPFTAFVAGEDTRAVYVRDHLPVLMPSFVVDFALRCTEFRSLPGHIARYAESQAWGSAEIEALRSWQRKLVRAGLFISRTELYTRAAAIRESNATPAKIGVIGFSTAGDRADLLLRALGSFAENVQTHGRAVDFLVADSAVDAGHRGRLRGLAGERAADLGVTLRYLGEQEKRLFATELIRRSQCRPEAVEFALFDPFGAGSAGGANRNALMLHEAGSVLAAVADDVLCELASTDSGDFKLALFSDTDPYDRWVFADRADALEAVSFEPRDYLAEQEKLLGRNLGDLLAGVPVNEVNVRKLGLTFLHLLDSGAARIRTTHLGHAGNPAIPTSSFYAPHKGTERELAAEAEIRYRASFASRGALARLATPSVGDGTVSPGMAIGLDHRELLPPFFPVLPAEDLVFGATMGACCPGALSGHLPLCLRHETNGDNAPLHPGEINRARQGSVFEFSQILRAIMAGHQPATQADTTARMQKLGRYICEFAAQPTLDFREALHRIVLTHESQKIMALEHALFTEIDAPEFWRRDIRDFLDHSRDRMQHEDFDIPYELKAGRTNEENRILMQKLIASYGRLLEDWPAIVAAAWDLRSEGKQFSASAKAD</sequence>
<evidence type="ECO:0000313" key="3">
    <source>
        <dbReference type="Proteomes" id="UP000005824"/>
    </source>
</evidence>
<dbReference type="RefSeq" id="WP_006979331.1">
    <property type="nucleotide sequence ID" value="NZ_ABVL01000004.1"/>
</dbReference>
<evidence type="ECO:0000313" key="2">
    <source>
        <dbReference type="EMBL" id="EDY20809.1"/>
    </source>
</evidence>
<comment type="caution">
    <text evidence="2">The sequence shown here is derived from an EMBL/GenBank/DDBJ whole genome shotgun (WGS) entry which is preliminary data.</text>
</comment>
<dbReference type="eggNOG" id="ENOG5030WSJ">
    <property type="taxonomic scope" value="Bacteria"/>
</dbReference>
<organism evidence="2 3">
    <name type="scientific">Chthoniobacter flavus Ellin428</name>
    <dbReference type="NCBI Taxonomy" id="497964"/>
    <lineage>
        <taxon>Bacteria</taxon>
        <taxon>Pseudomonadati</taxon>
        <taxon>Verrucomicrobiota</taxon>
        <taxon>Spartobacteria</taxon>
        <taxon>Chthoniobacterales</taxon>
        <taxon>Chthoniobacteraceae</taxon>
        <taxon>Chthoniobacter</taxon>
    </lineage>
</organism>
<proteinExistence type="predicted"/>
<reference evidence="2 3" key="1">
    <citation type="journal article" date="2011" name="J. Bacteriol.">
        <title>Genome sequence of Chthoniobacter flavus Ellin428, an aerobic heterotrophic soil bacterium.</title>
        <authorList>
            <person name="Kant R."/>
            <person name="van Passel M.W."/>
            <person name="Palva A."/>
            <person name="Lucas S."/>
            <person name="Lapidus A."/>
            <person name="Glavina Del Rio T."/>
            <person name="Dalin E."/>
            <person name="Tice H."/>
            <person name="Bruce D."/>
            <person name="Goodwin L."/>
            <person name="Pitluck S."/>
            <person name="Larimer F.W."/>
            <person name="Land M.L."/>
            <person name="Hauser L."/>
            <person name="Sangwan P."/>
            <person name="de Vos W.M."/>
            <person name="Janssen P.H."/>
            <person name="Smidt H."/>
        </authorList>
    </citation>
    <scope>NUCLEOTIDE SEQUENCE [LARGE SCALE GENOMIC DNA]</scope>
    <source>
        <strain evidence="2 3">Ellin428</strain>
    </source>
</reference>
<name>B4CZB8_9BACT</name>
<keyword evidence="3" id="KW-1185">Reference proteome</keyword>
<dbReference type="EMBL" id="ABVL01000004">
    <property type="protein sequence ID" value="EDY20809.1"/>
    <property type="molecule type" value="Genomic_DNA"/>
</dbReference>